<evidence type="ECO:0000256" key="1">
    <source>
        <dbReference type="SAM" id="MobiDB-lite"/>
    </source>
</evidence>
<evidence type="ECO:0000313" key="4">
    <source>
        <dbReference type="Proteomes" id="UP000549971"/>
    </source>
</evidence>
<sequence length="448" mass="48061">MPDWTARLTHLAAKYDVPGAVLGVWADGEQTIAPYGVLNRRTGVETTADSVFQLGSVTKPWTATMIVQLAAEGRLALDDAVVKLLPEASIDPRITVRQLLSHTSGIDGDVFTDTGRGDDCVERYVALLADVPQLFEPGTAYSYCNAGFVVLGRIIEVLDGRTWDESLRARLVEPLGLTATMTLPEEAILHRAAVGHLGSDGSVVSTWQLPRSLGPAGLITATAEDLLKFAQPHLDQYAEMREPQVDYPGGSGGVAEIGLAWRLYDWEGRRLFGHDGATISQLAFLRIDPEARIAFCLLTNSGKAPALFEELATEVFSSHTGVGVPPGPEPAAPTGAAEAGAAEAGAPEGGATEAGAGFGGRHLGRYARESVAMEVLRRDGKLILTYQATGDRLAFAEEPMQEFELLPTEPLDGDHFVLRDSDDQPWTPVTFRPTYLFTSGRVTPRVQG</sequence>
<accession>A0A7W9J1B9</accession>
<comment type="caution">
    <text evidence="3">The sequence shown here is derived from an EMBL/GenBank/DDBJ whole genome shotgun (WGS) entry which is preliminary data.</text>
</comment>
<organism evidence="3 4">
    <name type="scientific">Kribbella italica</name>
    <dbReference type="NCBI Taxonomy" id="1540520"/>
    <lineage>
        <taxon>Bacteria</taxon>
        <taxon>Bacillati</taxon>
        <taxon>Actinomycetota</taxon>
        <taxon>Actinomycetes</taxon>
        <taxon>Propionibacteriales</taxon>
        <taxon>Kribbellaceae</taxon>
        <taxon>Kribbella</taxon>
    </lineage>
</organism>
<name>A0A7W9J1B9_9ACTN</name>
<dbReference type="Pfam" id="PF00144">
    <property type="entry name" value="Beta-lactamase"/>
    <property type="match status" value="1"/>
</dbReference>
<protein>
    <submittedName>
        <fullName evidence="3">CubicO group peptidase (Beta-lactamase class C family)</fullName>
    </submittedName>
</protein>
<dbReference type="PANTHER" id="PTHR46825">
    <property type="entry name" value="D-ALANYL-D-ALANINE-CARBOXYPEPTIDASE/ENDOPEPTIDASE AMPH"/>
    <property type="match status" value="1"/>
</dbReference>
<dbReference type="InterPro" id="IPR050491">
    <property type="entry name" value="AmpC-like"/>
</dbReference>
<dbReference type="Proteomes" id="UP000549971">
    <property type="component" value="Unassembled WGS sequence"/>
</dbReference>
<dbReference type="PANTHER" id="PTHR46825:SF9">
    <property type="entry name" value="BETA-LACTAMASE-RELATED DOMAIN-CONTAINING PROTEIN"/>
    <property type="match status" value="1"/>
</dbReference>
<dbReference type="RefSeq" id="WP_184793656.1">
    <property type="nucleotide sequence ID" value="NZ_JACHMY010000001.1"/>
</dbReference>
<dbReference type="InterPro" id="IPR012338">
    <property type="entry name" value="Beta-lactam/transpept-like"/>
</dbReference>
<proteinExistence type="predicted"/>
<dbReference type="EMBL" id="JACHMY010000001">
    <property type="protein sequence ID" value="MBB5833812.1"/>
    <property type="molecule type" value="Genomic_DNA"/>
</dbReference>
<feature type="domain" description="Beta-lactamase-related" evidence="2">
    <location>
        <begin position="7"/>
        <end position="314"/>
    </location>
</feature>
<dbReference type="SUPFAM" id="SSF56601">
    <property type="entry name" value="beta-lactamase/transpeptidase-like"/>
    <property type="match status" value="1"/>
</dbReference>
<keyword evidence="4" id="KW-1185">Reference proteome</keyword>
<dbReference type="InterPro" id="IPR001466">
    <property type="entry name" value="Beta-lactam-related"/>
</dbReference>
<feature type="region of interest" description="Disordered" evidence="1">
    <location>
        <begin position="319"/>
        <end position="356"/>
    </location>
</feature>
<gene>
    <name evidence="3" type="ORF">HDA39_000546</name>
</gene>
<evidence type="ECO:0000259" key="2">
    <source>
        <dbReference type="Pfam" id="PF00144"/>
    </source>
</evidence>
<dbReference type="AlphaFoldDB" id="A0A7W9J1B9"/>
<evidence type="ECO:0000313" key="3">
    <source>
        <dbReference type="EMBL" id="MBB5833812.1"/>
    </source>
</evidence>
<reference evidence="3 4" key="1">
    <citation type="submission" date="2020-08" db="EMBL/GenBank/DDBJ databases">
        <title>Sequencing the genomes of 1000 actinobacteria strains.</title>
        <authorList>
            <person name="Klenk H.-P."/>
        </authorList>
    </citation>
    <scope>NUCLEOTIDE SEQUENCE [LARGE SCALE GENOMIC DNA]</scope>
    <source>
        <strain evidence="3 4">DSM 28967</strain>
    </source>
</reference>
<feature type="compositionally biased region" description="Low complexity" evidence="1">
    <location>
        <begin position="332"/>
        <end position="355"/>
    </location>
</feature>
<dbReference type="Gene3D" id="3.40.710.10">
    <property type="entry name" value="DD-peptidase/beta-lactamase superfamily"/>
    <property type="match status" value="1"/>
</dbReference>